<organism evidence="3">
    <name type="scientific">marine sediment metagenome</name>
    <dbReference type="NCBI Taxonomy" id="412755"/>
    <lineage>
        <taxon>unclassified sequences</taxon>
        <taxon>metagenomes</taxon>
        <taxon>ecological metagenomes</taxon>
    </lineage>
</organism>
<dbReference type="GO" id="GO:0004553">
    <property type="term" value="F:hydrolase activity, hydrolyzing O-glycosyl compounds"/>
    <property type="evidence" value="ECO:0007669"/>
    <property type="project" value="InterPro"/>
</dbReference>
<evidence type="ECO:0000259" key="2">
    <source>
        <dbReference type="Pfam" id="PF01915"/>
    </source>
</evidence>
<accession>A0A0F9USH2</accession>
<dbReference type="EMBL" id="LAZR01000838">
    <property type="protein sequence ID" value="KKN56583.1"/>
    <property type="molecule type" value="Genomic_DNA"/>
</dbReference>
<evidence type="ECO:0000313" key="3">
    <source>
        <dbReference type="EMBL" id="KKN56583.1"/>
    </source>
</evidence>
<comment type="caution">
    <text evidence="3">The sequence shown here is derived from an EMBL/GenBank/DDBJ whole genome shotgun (WGS) entry which is preliminary data.</text>
</comment>
<dbReference type="Gene3D" id="3.40.50.1700">
    <property type="entry name" value="Glycoside hydrolase family 3 C-terminal domain"/>
    <property type="match status" value="1"/>
</dbReference>
<protein>
    <recommendedName>
        <fullName evidence="2">Glycoside hydrolase family 3 C-terminal domain-containing protein</fullName>
    </recommendedName>
</protein>
<name>A0A0F9USH2_9ZZZZ</name>
<dbReference type="Pfam" id="PF01915">
    <property type="entry name" value="Glyco_hydro_3_C"/>
    <property type="match status" value="1"/>
</dbReference>
<evidence type="ECO:0000256" key="1">
    <source>
        <dbReference type="ARBA" id="ARBA00022801"/>
    </source>
</evidence>
<keyword evidence="1" id="KW-0378">Hydrolase</keyword>
<dbReference type="InterPro" id="IPR036881">
    <property type="entry name" value="Glyco_hydro_3_C_sf"/>
</dbReference>
<dbReference type="SUPFAM" id="SSF52279">
    <property type="entry name" value="Beta-D-glucan exohydrolase, C-terminal domain"/>
    <property type="match status" value="1"/>
</dbReference>
<gene>
    <name evidence="3" type="ORF">LCGC14_0570950</name>
</gene>
<reference evidence="3" key="1">
    <citation type="journal article" date="2015" name="Nature">
        <title>Complex archaea that bridge the gap between prokaryotes and eukaryotes.</title>
        <authorList>
            <person name="Spang A."/>
            <person name="Saw J.H."/>
            <person name="Jorgensen S.L."/>
            <person name="Zaremba-Niedzwiedzka K."/>
            <person name="Martijn J."/>
            <person name="Lind A.E."/>
            <person name="van Eijk R."/>
            <person name="Schleper C."/>
            <person name="Guy L."/>
            <person name="Ettema T.J."/>
        </authorList>
    </citation>
    <scope>NUCLEOTIDE SEQUENCE</scope>
</reference>
<dbReference type="AlphaFoldDB" id="A0A0F9USH2"/>
<dbReference type="InterPro" id="IPR002772">
    <property type="entry name" value="Glyco_hydro_3_C"/>
</dbReference>
<dbReference type="GO" id="GO:0005975">
    <property type="term" value="P:carbohydrate metabolic process"/>
    <property type="evidence" value="ECO:0007669"/>
    <property type="project" value="InterPro"/>
</dbReference>
<proteinExistence type="predicted"/>
<feature type="domain" description="Glycoside hydrolase family 3 C-terminal" evidence="2">
    <location>
        <begin position="2"/>
        <end position="93"/>
    </location>
</feature>
<sequence>MKGKPVLVSVTTTNPMVFTEIEKDASALLLNFGVQDQALFDIISGRAEPSALLPMQMPENMTEVEKQAEDVPFDMKAYIDSEGHAYDFAFGMNWNGVVADERVSKFR</sequence>